<accession>A0A2T4C353</accession>
<organism evidence="2 3">
    <name type="scientific">Trichoderma longibrachiatum ATCC 18648</name>
    <dbReference type="NCBI Taxonomy" id="983965"/>
    <lineage>
        <taxon>Eukaryota</taxon>
        <taxon>Fungi</taxon>
        <taxon>Dikarya</taxon>
        <taxon>Ascomycota</taxon>
        <taxon>Pezizomycotina</taxon>
        <taxon>Sordariomycetes</taxon>
        <taxon>Hypocreomycetidae</taxon>
        <taxon>Hypocreales</taxon>
        <taxon>Hypocreaceae</taxon>
        <taxon>Trichoderma</taxon>
    </lineage>
</organism>
<dbReference type="EMBL" id="KZ679133">
    <property type="protein sequence ID" value="PTB75993.1"/>
    <property type="molecule type" value="Genomic_DNA"/>
</dbReference>
<reference evidence="2 3" key="1">
    <citation type="submission" date="2016-07" db="EMBL/GenBank/DDBJ databases">
        <title>Multiple horizontal gene transfer events from other fungi enriched the ability of initially mycotrophic Trichoderma (Ascomycota) to feed on dead plant biomass.</title>
        <authorList>
            <consortium name="DOE Joint Genome Institute"/>
            <person name="Aerts A."/>
            <person name="Atanasova L."/>
            <person name="Chenthamara K."/>
            <person name="Zhang J."/>
            <person name="Grujic M."/>
            <person name="Henrissat B."/>
            <person name="Kuo A."/>
            <person name="Salamov A."/>
            <person name="Lipzen A."/>
            <person name="Labutti K."/>
            <person name="Barry K."/>
            <person name="Miao Y."/>
            <person name="Rahimi M.J."/>
            <person name="Shen Q."/>
            <person name="Grigoriev I.V."/>
            <person name="Kubicek C.P."/>
            <person name="Druzhinina I.S."/>
        </authorList>
    </citation>
    <scope>NUCLEOTIDE SEQUENCE [LARGE SCALE GENOMIC DNA]</scope>
    <source>
        <strain evidence="2 3">ATCC 18648</strain>
    </source>
</reference>
<evidence type="ECO:0000256" key="1">
    <source>
        <dbReference type="SAM" id="MobiDB-lite"/>
    </source>
</evidence>
<evidence type="ECO:0000313" key="2">
    <source>
        <dbReference type="EMBL" id="PTB75993.1"/>
    </source>
</evidence>
<gene>
    <name evidence="2" type="ORF">M440DRAFT_1265900</name>
</gene>
<evidence type="ECO:0000313" key="3">
    <source>
        <dbReference type="Proteomes" id="UP000240760"/>
    </source>
</evidence>
<dbReference type="AlphaFoldDB" id="A0A2T4C353"/>
<name>A0A2T4C353_TRILO</name>
<dbReference type="Proteomes" id="UP000240760">
    <property type="component" value="Unassembled WGS sequence"/>
</dbReference>
<feature type="region of interest" description="Disordered" evidence="1">
    <location>
        <begin position="23"/>
        <end position="55"/>
    </location>
</feature>
<keyword evidence="3" id="KW-1185">Reference proteome</keyword>
<proteinExistence type="predicted"/>
<sequence length="100" mass="11388">MRASDVSHYTISDVFVESPHATSACKPYSRDAKRQRKTPVNLVRQQEHRKTCSRSRTWRPIDRQSLLGHASRPSNMFHGESSATTYYIDEGDAIGSLHKV</sequence>
<protein>
    <submittedName>
        <fullName evidence="2">Uncharacterized protein</fullName>
    </submittedName>
</protein>